<protein>
    <submittedName>
        <fullName evidence="2">Uncharacterized protein</fullName>
    </submittedName>
</protein>
<organism evidence="2 3">
    <name type="scientific">Streptomyces lancefieldiae</name>
    <dbReference type="NCBI Taxonomy" id="3075520"/>
    <lineage>
        <taxon>Bacteria</taxon>
        <taxon>Bacillati</taxon>
        <taxon>Actinomycetota</taxon>
        <taxon>Actinomycetes</taxon>
        <taxon>Kitasatosporales</taxon>
        <taxon>Streptomycetaceae</taxon>
        <taxon>Streptomyces</taxon>
    </lineage>
</organism>
<accession>A0ABU3B1G8</accession>
<dbReference type="Proteomes" id="UP001180724">
    <property type="component" value="Unassembled WGS sequence"/>
</dbReference>
<dbReference type="EMBL" id="JAVRFH010000096">
    <property type="protein sequence ID" value="MDT0616094.1"/>
    <property type="molecule type" value="Genomic_DNA"/>
</dbReference>
<gene>
    <name evidence="2" type="ORF">RM812_38975</name>
</gene>
<name>A0ABU3B1G8_9ACTN</name>
<sequence length="56" mass="6072">MKVRPFPSPGRARRQIMRRHGNQIPTHLLPAAPATEQVPGAYVLSTRRPGTASGPS</sequence>
<dbReference type="RefSeq" id="WP_311585209.1">
    <property type="nucleotide sequence ID" value="NZ_JAVRFH010000096.1"/>
</dbReference>
<keyword evidence="3" id="KW-1185">Reference proteome</keyword>
<feature type="compositionally biased region" description="Basic residues" evidence="1">
    <location>
        <begin position="11"/>
        <end position="21"/>
    </location>
</feature>
<evidence type="ECO:0000256" key="1">
    <source>
        <dbReference type="SAM" id="MobiDB-lite"/>
    </source>
</evidence>
<comment type="caution">
    <text evidence="2">The sequence shown here is derived from an EMBL/GenBank/DDBJ whole genome shotgun (WGS) entry which is preliminary data.</text>
</comment>
<reference evidence="2" key="1">
    <citation type="submission" date="2024-05" db="EMBL/GenBank/DDBJ databases">
        <title>30 novel species of actinomycetes from the DSMZ collection.</title>
        <authorList>
            <person name="Nouioui I."/>
        </authorList>
    </citation>
    <scope>NUCLEOTIDE SEQUENCE</scope>
    <source>
        <strain evidence="2">DSM 40712</strain>
    </source>
</reference>
<evidence type="ECO:0000313" key="2">
    <source>
        <dbReference type="EMBL" id="MDT0616094.1"/>
    </source>
</evidence>
<feature type="region of interest" description="Disordered" evidence="1">
    <location>
        <begin position="1"/>
        <end position="35"/>
    </location>
</feature>
<evidence type="ECO:0000313" key="3">
    <source>
        <dbReference type="Proteomes" id="UP001180724"/>
    </source>
</evidence>
<proteinExistence type="predicted"/>